<dbReference type="InterPro" id="IPR017900">
    <property type="entry name" value="4Fe4S_Fe_S_CS"/>
</dbReference>
<dbReference type="GO" id="GO:0046872">
    <property type="term" value="F:metal ion binding"/>
    <property type="evidence" value="ECO:0007669"/>
    <property type="project" value="UniProtKB-KW"/>
</dbReference>
<keyword evidence="4" id="KW-0249">Electron transport</keyword>
<dbReference type="EMBL" id="AAWL01000013">
    <property type="protein sequence ID" value="EAX47187.1"/>
    <property type="molecule type" value="Genomic_DNA"/>
</dbReference>
<keyword evidence="3" id="KW-0479">Metal-binding</keyword>
<organism evidence="9 10">
    <name type="scientific">Thermosinus carboxydivorans Nor1</name>
    <dbReference type="NCBI Taxonomy" id="401526"/>
    <lineage>
        <taxon>Bacteria</taxon>
        <taxon>Bacillati</taxon>
        <taxon>Bacillota</taxon>
        <taxon>Negativicutes</taxon>
        <taxon>Selenomonadales</taxon>
        <taxon>Sporomusaceae</taxon>
        <taxon>Thermosinus</taxon>
    </lineage>
</organism>
<keyword evidence="1" id="KW-0813">Transport</keyword>
<evidence type="ECO:0000256" key="3">
    <source>
        <dbReference type="ARBA" id="ARBA00022723"/>
    </source>
</evidence>
<keyword evidence="7" id="KW-0472">Membrane</keyword>
<protein>
    <submittedName>
        <fullName evidence="9">4Fe-4S ferredoxin, iron-sulfur binding domain protein</fullName>
    </submittedName>
</protein>
<keyword evidence="10" id="KW-1185">Reference proteome</keyword>
<comment type="caution">
    <text evidence="9">The sequence shown here is derived from an EMBL/GenBank/DDBJ whole genome shotgun (WGS) entry which is preliminary data.</text>
</comment>
<dbReference type="Pfam" id="PF12801">
    <property type="entry name" value="Fer4_5"/>
    <property type="match status" value="3"/>
</dbReference>
<name>A1HS11_9FIRM</name>
<keyword evidence="5" id="KW-0408">Iron</keyword>
<reference evidence="9 10" key="1">
    <citation type="submission" date="2007-01" db="EMBL/GenBank/DDBJ databases">
        <title>Annotation of the draft genome assembly of Thermosinus carboxydivorans Nor1.</title>
        <authorList>
            <consortium name="US DOE Joint Genome Institute (JGI-ORNL)"/>
            <person name="Larimer F."/>
            <person name="Land M."/>
            <person name="Hauser L."/>
        </authorList>
    </citation>
    <scope>NUCLEOTIDE SEQUENCE [LARGE SCALE GENOMIC DNA]</scope>
    <source>
        <strain evidence="9 10">Nor1</strain>
    </source>
</reference>
<evidence type="ECO:0000256" key="5">
    <source>
        <dbReference type="ARBA" id="ARBA00023004"/>
    </source>
</evidence>
<evidence type="ECO:0000256" key="1">
    <source>
        <dbReference type="ARBA" id="ARBA00022448"/>
    </source>
</evidence>
<feature type="transmembrane region" description="Helical" evidence="7">
    <location>
        <begin position="37"/>
        <end position="62"/>
    </location>
</feature>
<reference evidence="9 10" key="2">
    <citation type="submission" date="2007-01" db="EMBL/GenBank/DDBJ databases">
        <title>Sequencing of the draft genome and assembly of Thermosinus carboxydivorans Nor1.</title>
        <authorList>
            <consortium name="US DOE Joint Genome Institute (JGI-PGF)"/>
            <person name="Copeland A."/>
            <person name="Lucas S."/>
            <person name="Lapidus A."/>
            <person name="Barry K."/>
            <person name="Glavina del Rio T."/>
            <person name="Dalin E."/>
            <person name="Tice H."/>
            <person name="Bruce D."/>
            <person name="Pitluck S."/>
            <person name="Richardson P."/>
        </authorList>
    </citation>
    <scope>NUCLEOTIDE SEQUENCE [LARGE SCALE GENOMIC DNA]</scope>
    <source>
        <strain evidence="9 10">Nor1</strain>
    </source>
</reference>
<dbReference type="InterPro" id="IPR051684">
    <property type="entry name" value="Electron_Trans/Redox"/>
</dbReference>
<dbReference type="SUPFAM" id="SSF54862">
    <property type="entry name" value="4Fe-4S ferredoxins"/>
    <property type="match status" value="1"/>
</dbReference>
<keyword evidence="7" id="KW-0812">Transmembrane</keyword>
<evidence type="ECO:0000256" key="6">
    <source>
        <dbReference type="ARBA" id="ARBA00023014"/>
    </source>
</evidence>
<evidence type="ECO:0000256" key="2">
    <source>
        <dbReference type="ARBA" id="ARBA00022485"/>
    </source>
</evidence>
<dbReference type="Proteomes" id="UP000005139">
    <property type="component" value="Unassembled WGS sequence"/>
</dbReference>
<feature type="transmembrane region" description="Helical" evidence="7">
    <location>
        <begin position="82"/>
        <end position="115"/>
    </location>
</feature>
<feature type="domain" description="4Fe-4S ferredoxin-type" evidence="8">
    <location>
        <begin position="225"/>
        <end position="254"/>
    </location>
</feature>
<keyword evidence="2" id="KW-0004">4Fe-4S</keyword>
<keyword evidence="7" id="KW-1133">Transmembrane helix</keyword>
<accession>A1HS11</accession>
<gene>
    <name evidence="9" type="ORF">TcarDRAFT_0826</name>
</gene>
<dbReference type="PANTHER" id="PTHR30176">
    <property type="entry name" value="FERREDOXIN-TYPE PROTEIN NAPH"/>
    <property type="match status" value="1"/>
</dbReference>
<proteinExistence type="predicted"/>
<evidence type="ECO:0000313" key="10">
    <source>
        <dbReference type="Proteomes" id="UP000005139"/>
    </source>
</evidence>
<feature type="domain" description="4Fe-4S ferredoxin-type" evidence="8">
    <location>
        <begin position="299"/>
        <end position="328"/>
    </location>
</feature>
<dbReference type="PANTHER" id="PTHR30176:SF3">
    <property type="entry name" value="FERREDOXIN-TYPE PROTEIN NAPH"/>
    <property type="match status" value="1"/>
</dbReference>
<dbReference type="eggNOG" id="COG0348">
    <property type="taxonomic scope" value="Bacteria"/>
</dbReference>
<dbReference type="PROSITE" id="PS00198">
    <property type="entry name" value="4FE4S_FER_1"/>
    <property type="match status" value="1"/>
</dbReference>
<dbReference type="InterPro" id="IPR017896">
    <property type="entry name" value="4Fe4S_Fe-S-bd"/>
</dbReference>
<keyword evidence="6" id="KW-0411">Iron-sulfur</keyword>
<dbReference type="Pfam" id="PF12838">
    <property type="entry name" value="Fer4_7"/>
    <property type="match status" value="1"/>
</dbReference>
<evidence type="ECO:0000259" key="8">
    <source>
        <dbReference type="PROSITE" id="PS51379"/>
    </source>
</evidence>
<evidence type="ECO:0000256" key="7">
    <source>
        <dbReference type="SAM" id="Phobius"/>
    </source>
</evidence>
<evidence type="ECO:0000256" key="4">
    <source>
        <dbReference type="ARBA" id="ARBA00022982"/>
    </source>
</evidence>
<sequence length="338" mass="36250">MNRPGMKCCAASVPPKAVCNKGGDGNMTPKQVKLVRTVIQVVFFFLLVVVLTGAFCAVRLGGSANLTCSLGMLQLTLGAREVLWGTVISGSLLLVVTVLLGRVFCGWVCPFGAVLDWLDKPLSRLRLAGNKVPSALLNPDNRHIKYGVLGGALLAAGILRYPAFCALCPVGTTCRTAGLQGLNIGLETAVLPLAASLDTVRKRFWCKVLCPIGALLGLFSRFSLLKIRLPWDRCTGCNRCEQACAMDNRPHQGGHDRLKTDPAVLTALVDLGVPDLLDRPGRYEDYPQSIKDLLKQKMKSLAVDHSECSRCYSCLAACPVTTREAAPSIAVQRSGLSA</sequence>
<dbReference type="OrthoDB" id="9806398at2"/>
<dbReference type="GO" id="GO:0005886">
    <property type="term" value="C:plasma membrane"/>
    <property type="evidence" value="ECO:0007669"/>
    <property type="project" value="TreeGrafter"/>
</dbReference>
<dbReference type="PROSITE" id="PS51379">
    <property type="entry name" value="4FE4S_FER_2"/>
    <property type="match status" value="2"/>
</dbReference>
<dbReference type="GO" id="GO:0051539">
    <property type="term" value="F:4 iron, 4 sulfur cluster binding"/>
    <property type="evidence" value="ECO:0007669"/>
    <property type="project" value="UniProtKB-KW"/>
</dbReference>
<dbReference type="AlphaFoldDB" id="A1HS11"/>
<evidence type="ECO:0000313" key="9">
    <source>
        <dbReference type="EMBL" id="EAX47187.1"/>
    </source>
</evidence>